<name>A0ABU7VQC7_9BACL</name>
<keyword evidence="3" id="KW-1185">Reference proteome</keyword>
<dbReference type="Gene3D" id="3.10.105.10">
    <property type="entry name" value="Dipeptide-binding Protein, Domain 3"/>
    <property type="match status" value="1"/>
</dbReference>
<dbReference type="PANTHER" id="PTHR30290:SF72">
    <property type="entry name" value="HTH-TYPE TRANSCRIPTIONAL REGULATOR SGRR"/>
    <property type="match status" value="1"/>
</dbReference>
<dbReference type="EMBL" id="JAZHPZ010000003">
    <property type="protein sequence ID" value="MEF2965975.1"/>
    <property type="molecule type" value="Genomic_DNA"/>
</dbReference>
<accession>A0ABU7VQC7</accession>
<feature type="domain" description="Solute-binding protein family 5" evidence="1">
    <location>
        <begin position="17"/>
        <end position="138"/>
    </location>
</feature>
<dbReference type="RefSeq" id="WP_331846198.1">
    <property type="nucleotide sequence ID" value="NZ_JAZHPZ010000003.1"/>
</dbReference>
<reference evidence="2 3" key="1">
    <citation type="submission" date="2024-02" db="EMBL/GenBank/DDBJ databases">
        <title>A nitrogen-fixing paenibacillus bacterium.</title>
        <authorList>
            <person name="Zhang W.L."/>
            <person name="Chen S.F."/>
        </authorList>
    </citation>
    <scope>NUCLEOTIDE SEQUENCE [LARGE SCALE GENOMIC DNA]</scope>
    <source>
        <strain evidence="2 3">M1</strain>
    </source>
</reference>
<evidence type="ECO:0000313" key="2">
    <source>
        <dbReference type="EMBL" id="MEF2965975.1"/>
    </source>
</evidence>
<proteinExistence type="predicted"/>
<dbReference type="SUPFAM" id="SSF53850">
    <property type="entry name" value="Periplasmic binding protein-like II"/>
    <property type="match status" value="1"/>
</dbReference>
<evidence type="ECO:0000259" key="1">
    <source>
        <dbReference type="Pfam" id="PF00496"/>
    </source>
</evidence>
<organism evidence="2 3">
    <name type="scientific">Paenibacillus haidiansis</name>
    <dbReference type="NCBI Taxonomy" id="1574488"/>
    <lineage>
        <taxon>Bacteria</taxon>
        <taxon>Bacillati</taxon>
        <taxon>Bacillota</taxon>
        <taxon>Bacilli</taxon>
        <taxon>Bacillales</taxon>
        <taxon>Paenibacillaceae</taxon>
        <taxon>Paenibacillus</taxon>
    </lineage>
</organism>
<dbReference type="PANTHER" id="PTHR30290">
    <property type="entry name" value="PERIPLASMIC BINDING COMPONENT OF ABC TRANSPORTER"/>
    <property type="match status" value="1"/>
</dbReference>
<comment type="caution">
    <text evidence="2">The sequence shown here is derived from an EMBL/GenBank/DDBJ whole genome shotgun (WGS) entry which is preliminary data.</text>
</comment>
<dbReference type="InterPro" id="IPR039424">
    <property type="entry name" value="SBP_5"/>
</dbReference>
<dbReference type="Pfam" id="PF00496">
    <property type="entry name" value="SBP_bac_5"/>
    <property type="match status" value="1"/>
</dbReference>
<evidence type="ECO:0000313" key="3">
    <source>
        <dbReference type="Proteomes" id="UP001306950"/>
    </source>
</evidence>
<protein>
    <submittedName>
        <fullName evidence="2">ABC transporter substrate-binding protein</fullName>
    </submittedName>
</protein>
<dbReference type="Proteomes" id="UP001306950">
    <property type="component" value="Unassembled WGS sequence"/>
</dbReference>
<gene>
    <name evidence="2" type="ORF">V3851_09045</name>
</gene>
<sequence>MEAAQRDRVGGDWRRIETLSNGCSLITWNRNKGGPQQSLSFRQAVNLVIDRADMIRQSGKLGYPARSFLPREDTELNINWHDAEAAKQLLEESGYDGTPFLLICKETERVDAEWIKRQCASIGIPVEIRYESKSSIARKDTIRQADALLSCLVFSDDEVCELESYLQEDSMIHQHLEPGLRQWIFRLTDQIYATKSKEKRRALLKQIEYRLQDEAQVLFLVHQKLNTFIHPSVRGLVINNLGWMDFKDIWLTSGQGQEKQTIEPIKAKSV</sequence>
<dbReference type="InterPro" id="IPR000914">
    <property type="entry name" value="SBP_5_dom"/>
</dbReference>